<reference evidence="1 2" key="1">
    <citation type="submission" date="2024-01" db="EMBL/GenBank/DDBJ databases">
        <title>The complete chloroplast genome sequence of Lithospermum erythrorhizon: insights into the phylogenetic relationship among Boraginaceae species and the maternal lineages of purple gromwells.</title>
        <authorList>
            <person name="Okada T."/>
            <person name="Watanabe K."/>
        </authorList>
    </citation>
    <scope>NUCLEOTIDE SEQUENCE [LARGE SCALE GENOMIC DNA]</scope>
</reference>
<dbReference type="Proteomes" id="UP001454036">
    <property type="component" value="Unassembled WGS sequence"/>
</dbReference>
<protein>
    <recommendedName>
        <fullName evidence="3">DUF4283 domain-containing protein</fullName>
    </recommendedName>
</protein>
<keyword evidence="2" id="KW-1185">Reference proteome</keyword>
<proteinExistence type="predicted"/>
<evidence type="ECO:0000313" key="1">
    <source>
        <dbReference type="EMBL" id="GAA0155184.1"/>
    </source>
</evidence>
<evidence type="ECO:0000313" key="2">
    <source>
        <dbReference type="Proteomes" id="UP001454036"/>
    </source>
</evidence>
<dbReference type="EMBL" id="BAABME010002563">
    <property type="protein sequence ID" value="GAA0155184.1"/>
    <property type="molecule type" value="Genomic_DNA"/>
</dbReference>
<accession>A0AAV3PUG8</accession>
<sequence>MDDVILKLPLNINGALIVLQHWTPNLVFQSFEITHINLWVQLHGIPGEYFLEANVRRLARIASEVLVLDWYSPSAQAL</sequence>
<organism evidence="1 2">
    <name type="scientific">Lithospermum erythrorhizon</name>
    <name type="common">Purple gromwell</name>
    <name type="synonym">Lithospermum officinale var. erythrorhizon</name>
    <dbReference type="NCBI Taxonomy" id="34254"/>
    <lineage>
        <taxon>Eukaryota</taxon>
        <taxon>Viridiplantae</taxon>
        <taxon>Streptophyta</taxon>
        <taxon>Embryophyta</taxon>
        <taxon>Tracheophyta</taxon>
        <taxon>Spermatophyta</taxon>
        <taxon>Magnoliopsida</taxon>
        <taxon>eudicotyledons</taxon>
        <taxon>Gunneridae</taxon>
        <taxon>Pentapetalae</taxon>
        <taxon>asterids</taxon>
        <taxon>lamiids</taxon>
        <taxon>Boraginales</taxon>
        <taxon>Boraginaceae</taxon>
        <taxon>Boraginoideae</taxon>
        <taxon>Lithospermeae</taxon>
        <taxon>Lithospermum</taxon>
    </lineage>
</organism>
<evidence type="ECO:0008006" key="3">
    <source>
        <dbReference type="Google" id="ProtNLM"/>
    </source>
</evidence>
<dbReference type="AlphaFoldDB" id="A0AAV3PUG8"/>
<comment type="caution">
    <text evidence="1">The sequence shown here is derived from an EMBL/GenBank/DDBJ whole genome shotgun (WGS) entry which is preliminary data.</text>
</comment>
<name>A0AAV3PUG8_LITER</name>
<gene>
    <name evidence="1" type="ORF">LIER_12967</name>
</gene>